<keyword evidence="9 10" id="KW-0100">Branched-chain amino acid biosynthesis</keyword>
<organism evidence="12 13">
    <name type="scientific">Ktedonosporobacter rubrisoli</name>
    <dbReference type="NCBI Taxonomy" id="2509675"/>
    <lineage>
        <taxon>Bacteria</taxon>
        <taxon>Bacillati</taxon>
        <taxon>Chloroflexota</taxon>
        <taxon>Ktedonobacteria</taxon>
        <taxon>Ktedonobacterales</taxon>
        <taxon>Ktedonosporobacteraceae</taxon>
        <taxon>Ktedonosporobacter</taxon>
    </lineage>
</organism>
<dbReference type="GO" id="GO:0009316">
    <property type="term" value="C:3-isopropylmalate dehydratase complex"/>
    <property type="evidence" value="ECO:0007669"/>
    <property type="project" value="InterPro"/>
</dbReference>
<proteinExistence type="inferred from homology"/>
<dbReference type="RefSeq" id="WP_129888502.1">
    <property type="nucleotide sequence ID" value="NZ_CP035758.1"/>
</dbReference>
<gene>
    <name evidence="10 12" type="primary">leuD</name>
    <name evidence="12" type="ORF">EPA93_16170</name>
</gene>
<dbReference type="NCBIfam" id="TIGR00171">
    <property type="entry name" value="leuD"/>
    <property type="match status" value="1"/>
</dbReference>
<dbReference type="EC" id="4.2.1.33" evidence="10"/>
<evidence type="ECO:0000256" key="5">
    <source>
        <dbReference type="ARBA" id="ARBA00011271"/>
    </source>
</evidence>
<dbReference type="UniPathway" id="UPA00048">
    <property type="reaction ID" value="UER00071"/>
</dbReference>
<dbReference type="PANTHER" id="PTHR43345">
    <property type="entry name" value="3-ISOPROPYLMALATE DEHYDRATASE SMALL SUBUNIT 2-RELATED-RELATED"/>
    <property type="match status" value="1"/>
</dbReference>
<sequence>MQPFTTVHGKVMPLDRANVDTDAVIPVEYLKVVSRTGFADGLFAYWRYLNSNREPNPDFVMNKPRYQGVSILLTRENFGCGSSREMAPWALYEYGFRVIIAPSFADIFYNNCLNIGLLPVTLDKETVQELFDAVEVQQSYSLTADLASQTVTTPDGRSLSFSIDPFRKQALLQGLDAIGRTLQLEDKIASYEAQRRQEVPFFFDPVPEPKL</sequence>
<dbReference type="InterPro" id="IPR033940">
    <property type="entry name" value="IPMI_Swivel"/>
</dbReference>
<evidence type="ECO:0000256" key="2">
    <source>
        <dbReference type="ARBA" id="ARBA00002695"/>
    </source>
</evidence>
<evidence type="ECO:0000256" key="1">
    <source>
        <dbReference type="ARBA" id="ARBA00000491"/>
    </source>
</evidence>
<comment type="function">
    <text evidence="2 10">Catalyzes the isomerization between 2-isopropylmalate and 3-isopropylmalate, via the formation of 2-isopropylmaleate.</text>
</comment>
<comment type="similarity">
    <text evidence="4 10">Belongs to the LeuD family. LeuD type 1 subfamily.</text>
</comment>
<evidence type="ECO:0000256" key="6">
    <source>
        <dbReference type="ARBA" id="ARBA00022430"/>
    </source>
</evidence>
<dbReference type="FunFam" id="3.20.19.10:FF:000003">
    <property type="entry name" value="3-isopropylmalate dehydratase small subunit"/>
    <property type="match status" value="1"/>
</dbReference>
<evidence type="ECO:0000313" key="12">
    <source>
        <dbReference type="EMBL" id="QBD77445.1"/>
    </source>
</evidence>
<feature type="domain" description="Aconitase A/isopropylmalate dehydratase small subunit swivel" evidence="11">
    <location>
        <begin position="1"/>
        <end position="124"/>
    </location>
</feature>
<dbReference type="GO" id="GO:0009098">
    <property type="term" value="P:L-leucine biosynthetic process"/>
    <property type="evidence" value="ECO:0007669"/>
    <property type="project" value="UniProtKB-UniRule"/>
</dbReference>
<comment type="pathway">
    <text evidence="3 10">Amino-acid biosynthesis; L-leucine biosynthesis; L-leucine from 3-methyl-2-oxobutanoate: step 2/4.</text>
</comment>
<keyword evidence="13" id="KW-1185">Reference proteome</keyword>
<evidence type="ECO:0000313" key="13">
    <source>
        <dbReference type="Proteomes" id="UP000290365"/>
    </source>
</evidence>
<dbReference type="GO" id="GO:0003861">
    <property type="term" value="F:3-isopropylmalate dehydratase activity"/>
    <property type="evidence" value="ECO:0007669"/>
    <property type="project" value="UniProtKB-UniRule"/>
</dbReference>
<dbReference type="Gene3D" id="3.20.19.10">
    <property type="entry name" value="Aconitase, domain 4"/>
    <property type="match status" value="1"/>
</dbReference>
<dbReference type="CDD" id="cd01577">
    <property type="entry name" value="IPMI_Swivel"/>
    <property type="match status" value="1"/>
</dbReference>
<dbReference type="NCBIfam" id="NF002458">
    <property type="entry name" value="PRK01641.1"/>
    <property type="match status" value="1"/>
</dbReference>
<evidence type="ECO:0000256" key="4">
    <source>
        <dbReference type="ARBA" id="ARBA00009845"/>
    </source>
</evidence>
<evidence type="ECO:0000256" key="3">
    <source>
        <dbReference type="ARBA" id="ARBA00004729"/>
    </source>
</evidence>
<dbReference type="InterPro" id="IPR050075">
    <property type="entry name" value="LeuD"/>
</dbReference>
<evidence type="ECO:0000256" key="9">
    <source>
        <dbReference type="ARBA" id="ARBA00023304"/>
    </source>
</evidence>
<dbReference type="Pfam" id="PF00694">
    <property type="entry name" value="Aconitase_C"/>
    <property type="match status" value="1"/>
</dbReference>
<name>A0A4P6JQ56_KTERU</name>
<dbReference type="KEGG" id="kbs:EPA93_16170"/>
<comment type="subunit">
    <text evidence="5 10">Heterodimer of LeuC and LeuD.</text>
</comment>
<accession>A0A4P6JQ56</accession>
<reference evidence="12 13" key="1">
    <citation type="submission" date="2019-01" db="EMBL/GenBank/DDBJ databases">
        <title>Ktedonosporobacter rubrisoli SCAWS-G2.</title>
        <authorList>
            <person name="Huang Y."/>
            <person name="Yan B."/>
        </authorList>
    </citation>
    <scope>NUCLEOTIDE SEQUENCE [LARGE SCALE GENOMIC DNA]</scope>
    <source>
        <strain evidence="12 13">SCAWS-G2</strain>
    </source>
</reference>
<evidence type="ECO:0000259" key="11">
    <source>
        <dbReference type="Pfam" id="PF00694"/>
    </source>
</evidence>
<dbReference type="InterPro" id="IPR004431">
    <property type="entry name" value="3-IsopropMal_deHydase_ssu"/>
</dbReference>
<evidence type="ECO:0000256" key="7">
    <source>
        <dbReference type="ARBA" id="ARBA00022605"/>
    </source>
</evidence>
<dbReference type="SUPFAM" id="SSF52016">
    <property type="entry name" value="LeuD/IlvD-like"/>
    <property type="match status" value="1"/>
</dbReference>
<dbReference type="InterPro" id="IPR015928">
    <property type="entry name" value="Aconitase/3IPM_dehydase_swvl"/>
</dbReference>
<dbReference type="EMBL" id="CP035758">
    <property type="protein sequence ID" value="QBD77445.1"/>
    <property type="molecule type" value="Genomic_DNA"/>
</dbReference>
<keyword evidence="8 10" id="KW-0456">Lyase</keyword>
<dbReference type="InterPro" id="IPR000573">
    <property type="entry name" value="AconitaseA/IPMdHydase_ssu_swvl"/>
</dbReference>
<keyword evidence="7 10" id="KW-0028">Amino-acid biosynthesis</keyword>
<keyword evidence="6 10" id="KW-0432">Leucine biosynthesis</keyword>
<dbReference type="Proteomes" id="UP000290365">
    <property type="component" value="Chromosome"/>
</dbReference>
<dbReference type="HAMAP" id="MF_01031">
    <property type="entry name" value="LeuD_type1"/>
    <property type="match status" value="1"/>
</dbReference>
<protein>
    <recommendedName>
        <fullName evidence="10">3-isopropylmalate dehydratase small subunit</fullName>
        <ecNumber evidence="10">4.2.1.33</ecNumber>
    </recommendedName>
    <alternativeName>
        <fullName evidence="10">Alpha-IPM isomerase</fullName>
        <shortName evidence="10">IPMI</shortName>
    </alternativeName>
    <alternativeName>
        <fullName evidence="10">Isopropylmalate isomerase</fullName>
    </alternativeName>
</protein>
<dbReference type="PANTHER" id="PTHR43345:SF5">
    <property type="entry name" value="3-ISOPROPYLMALATE DEHYDRATASE SMALL SUBUNIT"/>
    <property type="match status" value="1"/>
</dbReference>
<evidence type="ECO:0000256" key="8">
    <source>
        <dbReference type="ARBA" id="ARBA00023239"/>
    </source>
</evidence>
<comment type="catalytic activity">
    <reaction evidence="1 10">
        <text>(2R,3S)-3-isopropylmalate = (2S)-2-isopropylmalate</text>
        <dbReference type="Rhea" id="RHEA:32287"/>
        <dbReference type="ChEBI" id="CHEBI:1178"/>
        <dbReference type="ChEBI" id="CHEBI:35121"/>
        <dbReference type="EC" id="4.2.1.33"/>
    </reaction>
</comment>
<evidence type="ECO:0000256" key="10">
    <source>
        <dbReference type="HAMAP-Rule" id="MF_01031"/>
    </source>
</evidence>
<dbReference type="OrthoDB" id="9777465at2"/>
<dbReference type="AlphaFoldDB" id="A0A4P6JQ56"/>